<dbReference type="GO" id="GO:0045087">
    <property type="term" value="P:innate immune response"/>
    <property type="evidence" value="ECO:0007669"/>
    <property type="project" value="TreeGrafter"/>
</dbReference>
<dbReference type="PROSITE" id="PS51390">
    <property type="entry name" value="WAP"/>
    <property type="match status" value="2"/>
</dbReference>
<evidence type="ECO:0000313" key="4">
    <source>
        <dbReference type="Proteomes" id="UP001378592"/>
    </source>
</evidence>
<dbReference type="Pfam" id="PF00095">
    <property type="entry name" value="WAP"/>
    <property type="match status" value="2"/>
</dbReference>
<feature type="signal peptide" evidence="1">
    <location>
        <begin position="1"/>
        <end position="23"/>
    </location>
</feature>
<name>A0AAN9Z742_9ORTH</name>
<gene>
    <name evidence="3" type="ORF">R5R35_012378</name>
</gene>
<organism evidence="3 4">
    <name type="scientific">Gryllus longicercus</name>
    <dbReference type="NCBI Taxonomy" id="2509291"/>
    <lineage>
        <taxon>Eukaryota</taxon>
        <taxon>Metazoa</taxon>
        <taxon>Ecdysozoa</taxon>
        <taxon>Arthropoda</taxon>
        <taxon>Hexapoda</taxon>
        <taxon>Insecta</taxon>
        <taxon>Pterygota</taxon>
        <taxon>Neoptera</taxon>
        <taxon>Polyneoptera</taxon>
        <taxon>Orthoptera</taxon>
        <taxon>Ensifera</taxon>
        <taxon>Gryllidea</taxon>
        <taxon>Grylloidea</taxon>
        <taxon>Gryllidae</taxon>
        <taxon>Gryllinae</taxon>
        <taxon>Gryllus</taxon>
    </lineage>
</organism>
<dbReference type="InterPro" id="IPR008197">
    <property type="entry name" value="WAP_dom"/>
</dbReference>
<evidence type="ECO:0000313" key="3">
    <source>
        <dbReference type="EMBL" id="KAK7865259.1"/>
    </source>
</evidence>
<dbReference type="SUPFAM" id="SSF57256">
    <property type="entry name" value="Elafin-like"/>
    <property type="match status" value="2"/>
</dbReference>
<dbReference type="Proteomes" id="UP001378592">
    <property type="component" value="Unassembled WGS sequence"/>
</dbReference>
<dbReference type="SMART" id="SM00217">
    <property type="entry name" value="WAP"/>
    <property type="match status" value="2"/>
</dbReference>
<dbReference type="AlphaFoldDB" id="A0AAN9Z742"/>
<protein>
    <recommendedName>
        <fullName evidence="2">WAP domain-containing protein</fullName>
    </recommendedName>
</protein>
<keyword evidence="4" id="KW-1185">Reference proteome</keyword>
<reference evidence="3 4" key="1">
    <citation type="submission" date="2024-03" db="EMBL/GenBank/DDBJ databases">
        <title>The genome assembly and annotation of the cricket Gryllus longicercus Weissman &amp; Gray.</title>
        <authorList>
            <person name="Szrajer S."/>
            <person name="Gray D."/>
            <person name="Ylla G."/>
        </authorList>
    </citation>
    <scope>NUCLEOTIDE SEQUENCE [LARGE SCALE GENOMIC DNA]</scope>
    <source>
        <strain evidence="3">DAG 2021-001</strain>
        <tissue evidence="3">Whole body minus gut</tissue>
    </source>
</reference>
<feature type="domain" description="WAP" evidence="2">
    <location>
        <begin position="28"/>
        <end position="72"/>
    </location>
</feature>
<dbReference type="PRINTS" id="PR00003">
    <property type="entry name" value="4DISULPHCORE"/>
</dbReference>
<feature type="domain" description="WAP" evidence="2">
    <location>
        <begin position="87"/>
        <end position="134"/>
    </location>
</feature>
<evidence type="ECO:0000259" key="2">
    <source>
        <dbReference type="PROSITE" id="PS51390"/>
    </source>
</evidence>
<dbReference type="InterPro" id="IPR036645">
    <property type="entry name" value="Elafin-like_sf"/>
</dbReference>
<dbReference type="Gene3D" id="4.10.75.10">
    <property type="entry name" value="Elafin-like"/>
    <property type="match status" value="2"/>
</dbReference>
<dbReference type="GO" id="GO:0005615">
    <property type="term" value="C:extracellular space"/>
    <property type="evidence" value="ECO:0007669"/>
    <property type="project" value="TreeGrafter"/>
</dbReference>
<evidence type="ECO:0000256" key="1">
    <source>
        <dbReference type="SAM" id="SignalP"/>
    </source>
</evidence>
<comment type="caution">
    <text evidence="3">The sequence shown here is derived from an EMBL/GenBank/DDBJ whole genome shotgun (WGS) entry which is preliminary data.</text>
</comment>
<dbReference type="GO" id="GO:0004867">
    <property type="term" value="F:serine-type endopeptidase inhibitor activity"/>
    <property type="evidence" value="ECO:0007669"/>
    <property type="project" value="TreeGrafter"/>
</dbReference>
<feature type="chain" id="PRO_5042884296" description="WAP domain-containing protein" evidence="1">
    <location>
        <begin position="24"/>
        <end position="134"/>
    </location>
</feature>
<proteinExistence type="predicted"/>
<dbReference type="GO" id="GO:0019731">
    <property type="term" value="P:antibacterial humoral response"/>
    <property type="evidence" value="ECO:0007669"/>
    <property type="project" value="TreeGrafter"/>
</dbReference>
<dbReference type="CDD" id="cd00199">
    <property type="entry name" value="WAP"/>
    <property type="match status" value="2"/>
</dbReference>
<dbReference type="FunFam" id="4.10.75.10:FF:000001">
    <property type="entry name" value="Anosmin 1"/>
    <property type="match status" value="2"/>
</dbReference>
<dbReference type="InterPro" id="IPR050514">
    <property type="entry name" value="WAP_four-disulfide_core"/>
</dbReference>
<dbReference type="EMBL" id="JAZDUA010000182">
    <property type="protein sequence ID" value="KAK7865259.1"/>
    <property type="molecule type" value="Genomic_DNA"/>
</dbReference>
<accession>A0AAN9Z742</accession>
<sequence>MTRCTKVLVLLVVAAFIVVDTKARRVSSDEKPGRCPEPGIGLCIERCMRDSNCPRDLKCCSNGCGHTCETPVTNIAREATLAVENTEFQKPGRCPSRRPGHSGQCVERCSGDDGCPGNTKCCSNGCGHTCQDPE</sequence>
<dbReference type="PANTHER" id="PTHR19441">
    <property type="entry name" value="WHEY ACDIC PROTEIN WAP"/>
    <property type="match status" value="1"/>
</dbReference>
<keyword evidence="1" id="KW-0732">Signal</keyword>
<dbReference type="PANTHER" id="PTHR19441:SF97">
    <property type="entry name" value="WAP FOUR-DISULFIDE CORE DOMAIN PROTEIN 3"/>
    <property type="match status" value="1"/>
</dbReference>